<dbReference type="EMBL" id="MSIE01000034">
    <property type="protein sequence ID" value="OLF16037.1"/>
    <property type="molecule type" value="Genomic_DNA"/>
</dbReference>
<accession>A0A1Q8CNU9</accession>
<feature type="non-terminal residue" evidence="3">
    <location>
        <position position="1"/>
    </location>
</feature>
<reference evidence="3 4" key="1">
    <citation type="submission" date="2016-12" db="EMBL/GenBank/DDBJ databases">
        <title>The draft genome sequence of Actinophytocola sp. 11-183.</title>
        <authorList>
            <person name="Wang W."/>
            <person name="Yuan L."/>
        </authorList>
    </citation>
    <scope>NUCLEOTIDE SEQUENCE [LARGE SCALE GENOMIC DNA]</scope>
    <source>
        <strain evidence="3 4">11-183</strain>
    </source>
</reference>
<evidence type="ECO:0008006" key="5">
    <source>
        <dbReference type="Google" id="ProtNLM"/>
    </source>
</evidence>
<evidence type="ECO:0000256" key="1">
    <source>
        <dbReference type="SAM" id="MobiDB-lite"/>
    </source>
</evidence>
<dbReference type="OrthoDB" id="3808044at2"/>
<keyword evidence="4" id="KW-1185">Reference proteome</keyword>
<feature type="region of interest" description="Disordered" evidence="1">
    <location>
        <begin position="1"/>
        <end position="80"/>
    </location>
</feature>
<evidence type="ECO:0000313" key="3">
    <source>
        <dbReference type="EMBL" id="OLF16037.1"/>
    </source>
</evidence>
<feature type="region of interest" description="Disordered" evidence="1">
    <location>
        <begin position="125"/>
        <end position="148"/>
    </location>
</feature>
<feature type="compositionally biased region" description="Low complexity" evidence="1">
    <location>
        <begin position="24"/>
        <end position="33"/>
    </location>
</feature>
<keyword evidence="2" id="KW-1133">Transmembrane helix</keyword>
<organism evidence="3 4">
    <name type="scientific">Actinophytocola xanthii</name>
    <dbReference type="NCBI Taxonomy" id="1912961"/>
    <lineage>
        <taxon>Bacteria</taxon>
        <taxon>Bacillati</taxon>
        <taxon>Actinomycetota</taxon>
        <taxon>Actinomycetes</taxon>
        <taxon>Pseudonocardiales</taxon>
        <taxon>Pseudonocardiaceae</taxon>
    </lineage>
</organism>
<feature type="compositionally biased region" description="Pro residues" evidence="1">
    <location>
        <begin position="10"/>
        <end position="23"/>
    </location>
</feature>
<dbReference type="STRING" id="1912961.BU204_19285"/>
<name>A0A1Q8CNU9_9PSEU</name>
<comment type="caution">
    <text evidence="3">The sequence shown here is derived from an EMBL/GenBank/DDBJ whole genome shotgun (WGS) entry which is preliminary data.</text>
</comment>
<feature type="transmembrane region" description="Helical" evidence="2">
    <location>
        <begin position="162"/>
        <end position="180"/>
    </location>
</feature>
<keyword evidence="2" id="KW-0472">Membrane</keyword>
<evidence type="ECO:0000313" key="4">
    <source>
        <dbReference type="Proteomes" id="UP000185596"/>
    </source>
</evidence>
<sequence>GTTGAAAPALPAPPKPPPAPDSPGAPGAPGAPKASKEEAGELVAPVVGKASAAQTDEILPQEARAKAPTVRRQPPSRKLEPGDLVCGDCGEGNPQTRKFCSRCGSSLAEAEVVKTPWWRRLIPKRRGAKVRKSGERPTGRGRGGKSKVGQVVSTTFRTVRRVVSIVLVVAGVLYGVYAPFRGWVNDKAIAAKTTVEGIFFPTYEPVRAAEAPVSPVQLPQFPGAMALDGLTNTFWAAPVGGPREPVLEVRFGRTVDLARLIVHNGQQEAFKDRHRAQKLHLVFSTGRTADVTLQDRPDPQTLEVENGEGATSVEIHVMSTFKAVAGKEVSITEIELFEET</sequence>
<evidence type="ECO:0000256" key="2">
    <source>
        <dbReference type="SAM" id="Phobius"/>
    </source>
</evidence>
<gene>
    <name evidence="3" type="ORF">BU204_19285</name>
</gene>
<dbReference type="Gene3D" id="2.60.120.260">
    <property type="entry name" value="Galactose-binding domain-like"/>
    <property type="match status" value="1"/>
</dbReference>
<dbReference type="AlphaFoldDB" id="A0A1Q8CNU9"/>
<keyword evidence="2" id="KW-0812">Transmembrane</keyword>
<dbReference type="SUPFAM" id="SSF49785">
    <property type="entry name" value="Galactose-binding domain-like"/>
    <property type="match status" value="1"/>
</dbReference>
<dbReference type="Proteomes" id="UP000185596">
    <property type="component" value="Unassembled WGS sequence"/>
</dbReference>
<dbReference type="InterPro" id="IPR057561">
    <property type="entry name" value="NADase_transloc"/>
</dbReference>
<proteinExistence type="predicted"/>
<dbReference type="RefSeq" id="WP_075127089.1">
    <property type="nucleotide sequence ID" value="NZ_MSIE01000034.1"/>
</dbReference>
<dbReference type="InterPro" id="IPR008979">
    <property type="entry name" value="Galactose-bd-like_sf"/>
</dbReference>
<dbReference type="NCBIfam" id="NF047619">
    <property type="entry name" value="NADase_discoid"/>
    <property type="match status" value="1"/>
</dbReference>
<protein>
    <recommendedName>
        <fullName evidence="5">Zinc ribbon domain-containing protein</fullName>
    </recommendedName>
</protein>